<dbReference type="InterPro" id="IPR025648">
    <property type="entry name" value="DUF4358"/>
</dbReference>
<sequence>MKKNYAALLLVFTLVLVLSACGSKTEKAKDPGLTTTQMADQMLKKVEQPQLMEVEPDLIKSQFHLDPALLDQSTIRMPLMNVKTNEIAILKVKDAKDLATVQASLKQRATDVQKQFEHYLPDQYENAKNYKIVTEGNYVFYVISDKADTLVGIFQGFFTGK</sequence>
<organism evidence="2 3">
    <name type="scientific">Paenibacillus shirakamiensis</name>
    <dbReference type="NCBI Taxonomy" id="1265935"/>
    <lineage>
        <taxon>Bacteria</taxon>
        <taxon>Bacillati</taxon>
        <taxon>Bacillota</taxon>
        <taxon>Bacilli</taxon>
        <taxon>Bacillales</taxon>
        <taxon>Paenibacillaceae</taxon>
        <taxon>Paenibacillus</taxon>
    </lineage>
</organism>
<keyword evidence="1" id="KW-0732">Signal</keyword>
<keyword evidence="3" id="KW-1185">Reference proteome</keyword>
<protein>
    <submittedName>
        <fullName evidence="2">Soluble cytochrome b562</fullName>
    </submittedName>
</protein>
<feature type="signal peptide" evidence="1">
    <location>
        <begin position="1"/>
        <end position="20"/>
    </location>
</feature>
<dbReference type="PROSITE" id="PS51257">
    <property type="entry name" value="PROKAR_LIPOPROTEIN"/>
    <property type="match status" value="1"/>
</dbReference>
<reference evidence="2 3" key="1">
    <citation type="submission" date="2021-03" db="EMBL/GenBank/DDBJ databases">
        <title>Genomic Encyclopedia of Type Strains, Phase IV (KMG-IV): sequencing the most valuable type-strain genomes for metagenomic binning, comparative biology and taxonomic classification.</title>
        <authorList>
            <person name="Goeker M."/>
        </authorList>
    </citation>
    <scope>NUCLEOTIDE SEQUENCE [LARGE SCALE GENOMIC DNA]</scope>
    <source>
        <strain evidence="2 3">DSM 26806</strain>
    </source>
</reference>
<comment type="caution">
    <text evidence="2">The sequence shown here is derived from an EMBL/GenBank/DDBJ whole genome shotgun (WGS) entry which is preliminary data.</text>
</comment>
<dbReference type="Proteomes" id="UP001519288">
    <property type="component" value="Unassembled WGS sequence"/>
</dbReference>
<proteinExistence type="predicted"/>
<dbReference type="EMBL" id="JAGGLD010000002">
    <property type="protein sequence ID" value="MBP2000755.1"/>
    <property type="molecule type" value="Genomic_DNA"/>
</dbReference>
<dbReference type="RefSeq" id="WP_209861205.1">
    <property type="nucleotide sequence ID" value="NZ_JAGGLD010000002.1"/>
</dbReference>
<dbReference type="Pfam" id="PF14270">
    <property type="entry name" value="DUF4358"/>
    <property type="match status" value="1"/>
</dbReference>
<name>A0ABS4JI58_9BACL</name>
<evidence type="ECO:0000313" key="3">
    <source>
        <dbReference type="Proteomes" id="UP001519288"/>
    </source>
</evidence>
<evidence type="ECO:0000313" key="2">
    <source>
        <dbReference type="EMBL" id="MBP2000755.1"/>
    </source>
</evidence>
<gene>
    <name evidence="2" type="ORF">J2Z69_001786</name>
</gene>
<accession>A0ABS4JI58</accession>
<feature type="chain" id="PRO_5047251421" evidence="1">
    <location>
        <begin position="21"/>
        <end position="161"/>
    </location>
</feature>
<evidence type="ECO:0000256" key="1">
    <source>
        <dbReference type="SAM" id="SignalP"/>
    </source>
</evidence>